<dbReference type="EMBL" id="BONW01000028">
    <property type="protein sequence ID" value="GIG90729.1"/>
    <property type="molecule type" value="Genomic_DNA"/>
</dbReference>
<protein>
    <submittedName>
        <fullName evidence="1">Uncharacterized protein</fullName>
    </submittedName>
</protein>
<organism evidence="1 2">
    <name type="scientific">Plantactinospora endophytica</name>
    <dbReference type="NCBI Taxonomy" id="673535"/>
    <lineage>
        <taxon>Bacteria</taxon>
        <taxon>Bacillati</taxon>
        <taxon>Actinomycetota</taxon>
        <taxon>Actinomycetes</taxon>
        <taxon>Micromonosporales</taxon>
        <taxon>Micromonosporaceae</taxon>
        <taxon>Plantactinospora</taxon>
    </lineage>
</organism>
<comment type="caution">
    <text evidence="1">The sequence shown here is derived from an EMBL/GenBank/DDBJ whole genome shotgun (WGS) entry which is preliminary data.</text>
</comment>
<reference evidence="1 2" key="1">
    <citation type="submission" date="2021-01" db="EMBL/GenBank/DDBJ databases">
        <title>Whole genome shotgun sequence of Plantactinospora endophytica NBRC 110450.</title>
        <authorList>
            <person name="Komaki H."/>
            <person name="Tamura T."/>
        </authorList>
    </citation>
    <scope>NUCLEOTIDE SEQUENCE [LARGE SCALE GENOMIC DNA]</scope>
    <source>
        <strain evidence="1 2">NBRC 110450</strain>
    </source>
</reference>
<gene>
    <name evidence="1" type="ORF">Pen02_56650</name>
</gene>
<proteinExistence type="predicted"/>
<accession>A0ABQ4E7N0</accession>
<dbReference type="Proteomes" id="UP000646749">
    <property type="component" value="Unassembled WGS sequence"/>
</dbReference>
<evidence type="ECO:0000313" key="2">
    <source>
        <dbReference type="Proteomes" id="UP000646749"/>
    </source>
</evidence>
<sequence>MTLAASISGTWAAIRARTTGDRSAEVTGGAADAVPLIATTPTVDSPSRPAATTRKALRKTGFMLPANRLLGPANRKNNRQAD</sequence>
<evidence type="ECO:0000313" key="1">
    <source>
        <dbReference type="EMBL" id="GIG90729.1"/>
    </source>
</evidence>
<name>A0ABQ4E7N0_9ACTN</name>
<keyword evidence="2" id="KW-1185">Reference proteome</keyword>